<proteinExistence type="predicted"/>
<dbReference type="EMBL" id="JAQKAB010000012">
    <property type="protein sequence ID" value="MDA7028021.1"/>
    <property type="molecule type" value="Genomic_DNA"/>
</dbReference>
<dbReference type="RefSeq" id="WP_271341846.1">
    <property type="nucleotide sequence ID" value="NZ_JAQKAB010000012.1"/>
</dbReference>
<keyword evidence="1" id="KW-0812">Transmembrane</keyword>
<keyword evidence="1" id="KW-0472">Membrane</keyword>
<protein>
    <submittedName>
        <fullName evidence="2">Uncharacterized protein</fullName>
    </submittedName>
</protein>
<sequence>MGEKTNCRNCKTVISYRSKVCEACGCEKPLSKADQIKDGIILTAAGMVAILTIVLFFGTAFSYFHIFQ</sequence>
<reference evidence="2 3" key="1">
    <citation type="submission" date="2023-01" db="EMBL/GenBank/DDBJ databases">
        <title>Bacillus changyiensis sp. nov., isolated from a coastal deposit.</title>
        <authorList>
            <person name="Xiao G."/>
            <person name="Lai Q."/>
            <person name="Hu Z."/>
            <person name="Shao Z."/>
        </authorList>
    </citation>
    <scope>NUCLEOTIDE SEQUENCE [LARGE SCALE GENOMIC DNA]</scope>
    <source>
        <strain evidence="2 3">CLL-7-23</strain>
    </source>
</reference>
<dbReference type="Proteomes" id="UP001211894">
    <property type="component" value="Unassembled WGS sequence"/>
</dbReference>
<name>A0ABT4X6W7_9BACI</name>
<organism evidence="2 3">
    <name type="scientific">Bacillus changyiensis</name>
    <dbReference type="NCBI Taxonomy" id="3004103"/>
    <lineage>
        <taxon>Bacteria</taxon>
        <taxon>Bacillati</taxon>
        <taxon>Bacillota</taxon>
        <taxon>Bacilli</taxon>
        <taxon>Bacillales</taxon>
        <taxon>Bacillaceae</taxon>
        <taxon>Bacillus</taxon>
    </lineage>
</organism>
<feature type="transmembrane region" description="Helical" evidence="1">
    <location>
        <begin position="40"/>
        <end position="66"/>
    </location>
</feature>
<comment type="caution">
    <text evidence="2">The sequence shown here is derived from an EMBL/GenBank/DDBJ whole genome shotgun (WGS) entry which is preliminary data.</text>
</comment>
<accession>A0ABT4X6W7</accession>
<evidence type="ECO:0000313" key="2">
    <source>
        <dbReference type="EMBL" id="MDA7028021.1"/>
    </source>
</evidence>
<gene>
    <name evidence="2" type="ORF">PJ311_15720</name>
</gene>
<keyword evidence="3" id="KW-1185">Reference proteome</keyword>
<evidence type="ECO:0000256" key="1">
    <source>
        <dbReference type="SAM" id="Phobius"/>
    </source>
</evidence>
<keyword evidence="1" id="KW-1133">Transmembrane helix</keyword>
<evidence type="ECO:0000313" key="3">
    <source>
        <dbReference type="Proteomes" id="UP001211894"/>
    </source>
</evidence>